<keyword evidence="3" id="KW-1185">Reference proteome</keyword>
<reference evidence="2" key="2">
    <citation type="submission" date="2020-11" db="EMBL/GenBank/DDBJ databases">
        <authorList>
            <person name="McCartney M.A."/>
            <person name="Auch B."/>
            <person name="Kono T."/>
            <person name="Mallez S."/>
            <person name="Becker A."/>
            <person name="Gohl D.M."/>
            <person name="Silverstein K.A.T."/>
            <person name="Koren S."/>
            <person name="Bechman K.B."/>
            <person name="Herman A."/>
            <person name="Abrahante J.E."/>
            <person name="Garbe J."/>
        </authorList>
    </citation>
    <scope>NUCLEOTIDE SEQUENCE</scope>
    <source>
        <strain evidence="2">Duluth1</strain>
        <tissue evidence="2">Whole animal</tissue>
    </source>
</reference>
<accession>A0A9D4MKT8</accession>
<comment type="caution">
    <text evidence="2">The sequence shown here is derived from an EMBL/GenBank/DDBJ whole genome shotgun (WGS) entry which is preliminary data.</text>
</comment>
<gene>
    <name evidence="2" type="ORF">DPMN_001382</name>
</gene>
<name>A0A9D4MKT8_DREPO</name>
<dbReference type="AlphaFoldDB" id="A0A9D4MKT8"/>
<reference evidence="2" key="1">
    <citation type="journal article" date="2019" name="bioRxiv">
        <title>The Genome of the Zebra Mussel, Dreissena polymorpha: A Resource for Invasive Species Research.</title>
        <authorList>
            <person name="McCartney M.A."/>
            <person name="Auch B."/>
            <person name="Kono T."/>
            <person name="Mallez S."/>
            <person name="Zhang Y."/>
            <person name="Obille A."/>
            <person name="Becker A."/>
            <person name="Abrahante J.E."/>
            <person name="Garbe J."/>
            <person name="Badalamenti J.P."/>
            <person name="Herman A."/>
            <person name="Mangelson H."/>
            <person name="Liachko I."/>
            <person name="Sullivan S."/>
            <person name="Sone E.D."/>
            <person name="Koren S."/>
            <person name="Silverstein K.A.T."/>
            <person name="Beckman K.B."/>
            <person name="Gohl D.M."/>
        </authorList>
    </citation>
    <scope>NUCLEOTIDE SEQUENCE</scope>
    <source>
        <strain evidence="2">Duluth1</strain>
        <tissue evidence="2">Whole animal</tissue>
    </source>
</reference>
<organism evidence="2 3">
    <name type="scientific">Dreissena polymorpha</name>
    <name type="common">Zebra mussel</name>
    <name type="synonym">Mytilus polymorpha</name>
    <dbReference type="NCBI Taxonomy" id="45954"/>
    <lineage>
        <taxon>Eukaryota</taxon>
        <taxon>Metazoa</taxon>
        <taxon>Spiralia</taxon>
        <taxon>Lophotrochozoa</taxon>
        <taxon>Mollusca</taxon>
        <taxon>Bivalvia</taxon>
        <taxon>Autobranchia</taxon>
        <taxon>Heteroconchia</taxon>
        <taxon>Euheterodonta</taxon>
        <taxon>Imparidentia</taxon>
        <taxon>Neoheterodontei</taxon>
        <taxon>Myida</taxon>
        <taxon>Dreissenoidea</taxon>
        <taxon>Dreissenidae</taxon>
        <taxon>Dreissena</taxon>
    </lineage>
</organism>
<evidence type="ECO:0000256" key="1">
    <source>
        <dbReference type="SAM" id="MobiDB-lite"/>
    </source>
</evidence>
<sequence length="67" mass="6872">MWKMSGSRVADSAGLAEPPSEVPSKKILCRGTSAGGSANPAESATLEPISVIYVSGLSIFTVPEVHV</sequence>
<proteinExistence type="predicted"/>
<evidence type="ECO:0000313" key="2">
    <source>
        <dbReference type="EMBL" id="KAH3877509.1"/>
    </source>
</evidence>
<protein>
    <submittedName>
        <fullName evidence="2">Uncharacterized protein</fullName>
    </submittedName>
</protein>
<feature type="region of interest" description="Disordered" evidence="1">
    <location>
        <begin position="1"/>
        <end position="41"/>
    </location>
</feature>
<dbReference type="Proteomes" id="UP000828390">
    <property type="component" value="Unassembled WGS sequence"/>
</dbReference>
<dbReference type="EMBL" id="JAIWYP010000001">
    <property type="protein sequence ID" value="KAH3877509.1"/>
    <property type="molecule type" value="Genomic_DNA"/>
</dbReference>
<evidence type="ECO:0000313" key="3">
    <source>
        <dbReference type="Proteomes" id="UP000828390"/>
    </source>
</evidence>